<dbReference type="Gene3D" id="2.70.98.10">
    <property type="match status" value="1"/>
</dbReference>
<reference evidence="4 5" key="1">
    <citation type="submission" date="2020-08" db="EMBL/GenBank/DDBJ databases">
        <title>Acidobacteriota in marine sediments use diverse sulfur dissimilation pathways.</title>
        <authorList>
            <person name="Wasmund K."/>
        </authorList>
    </citation>
    <scope>NUCLEOTIDE SEQUENCE [LARGE SCALE GENOMIC DNA]</scope>
    <source>
        <strain evidence="4">MAG AM4</strain>
    </source>
</reference>
<feature type="chain" id="PRO_5035223926" evidence="1">
    <location>
        <begin position="22"/>
        <end position="562"/>
    </location>
</feature>
<dbReference type="InterPro" id="IPR036691">
    <property type="entry name" value="Endo/exonu/phosph_ase_sf"/>
</dbReference>
<dbReference type="GO" id="GO:0000224">
    <property type="term" value="F:peptide-N4-(N-acetyl-beta-glucosaminyl)asparagine amidase activity"/>
    <property type="evidence" value="ECO:0007669"/>
    <property type="project" value="TreeGrafter"/>
</dbReference>
<sequence>MKKVSASLLLLAVLAAVSAAAGPAISAESTDTTILSFNIRYGRADDGPDSWPYRREQVCATIAAHAPAVFGVQECLPEQAEVLREAFPGYDFTGVGRDDGRQEGEMCAIFTDRSRYEVLDTGVFWLSETPEVVGSRSWDAALHRIASWVKLRDKTCLPEIVFVFNTHFDHVGVESRRQSALLLKERIAAITGEHPAILMGDFNADAEGSPPHDVLAGEGLRDSWVCASREQVEKGPGTFQGFTGETARGRIDWILTTPDLPCLDAGIDRISYEGRYPSDHYPVWAVVRQEKKPTELATYIDPFVGTGGHGHTFPGPTLPFGMVQLSPDTRLTGWDGCSIYHDSDRIVFGFSHTHLSGTGVGDYGDILLMPVTGQPLLENGYPDQPDQGYGSRFDKADERASAGYYRTILKDYGIEVELTATERTGLHRYVFPAGEAAHVIVDLEHRDHLLDVGLEIVDDRTIAGFRRSEGWARDQLVHFQAVFSRPFTAVLEPGEGEMADRMSRAVLSFGQDGGEVLAQVAISAVDQDGARGNLEAEWVEFDFAGTREAARQTWTDALAPFE</sequence>
<name>A0A8J6Y9D8_9BACT</name>
<protein>
    <submittedName>
        <fullName evidence="4">Endonuclease/exonuclease/phosphatase family protein</fullName>
    </submittedName>
</protein>
<dbReference type="InterPro" id="IPR050883">
    <property type="entry name" value="PNGase"/>
</dbReference>
<dbReference type="AlphaFoldDB" id="A0A8J6Y9D8"/>
<dbReference type="PANTHER" id="PTHR12143:SF39">
    <property type="entry name" value="SECRETED PROTEIN"/>
    <property type="match status" value="1"/>
</dbReference>
<dbReference type="GO" id="GO:0004519">
    <property type="term" value="F:endonuclease activity"/>
    <property type="evidence" value="ECO:0007669"/>
    <property type="project" value="UniProtKB-KW"/>
</dbReference>
<dbReference type="GO" id="GO:0006516">
    <property type="term" value="P:glycoprotein catabolic process"/>
    <property type="evidence" value="ECO:0007669"/>
    <property type="project" value="TreeGrafter"/>
</dbReference>
<proteinExistence type="predicted"/>
<keyword evidence="4" id="KW-0378">Hydrolase</keyword>
<dbReference type="PANTHER" id="PTHR12143">
    <property type="entry name" value="PEPTIDE N-GLYCANASE PNGASE -RELATED"/>
    <property type="match status" value="1"/>
</dbReference>
<feature type="domain" description="Glycosyl hydrolase family 92 N-terminal" evidence="3">
    <location>
        <begin position="299"/>
        <end position="523"/>
    </location>
</feature>
<dbReference type="Pfam" id="PF03372">
    <property type="entry name" value="Exo_endo_phos"/>
    <property type="match status" value="1"/>
</dbReference>
<feature type="non-terminal residue" evidence="4">
    <location>
        <position position="562"/>
    </location>
</feature>
<dbReference type="InterPro" id="IPR014718">
    <property type="entry name" value="GH-type_carb-bd"/>
</dbReference>
<dbReference type="InterPro" id="IPR041371">
    <property type="entry name" value="GH92_N"/>
</dbReference>
<keyword evidence="1" id="KW-0732">Signal</keyword>
<feature type="signal peptide" evidence="1">
    <location>
        <begin position="1"/>
        <end position="21"/>
    </location>
</feature>
<evidence type="ECO:0000256" key="1">
    <source>
        <dbReference type="SAM" id="SignalP"/>
    </source>
</evidence>
<dbReference type="SUPFAM" id="SSF56219">
    <property type="entry name" value="DNase I-like"/>
    <property type="match status" value="1"/>
</dbReference>
<dbReference type="Gene3D" id="3.60.10.10">
    <property type="entry name" value="Endonuclease/exonuclease/phosphatase"/>
    <property type="match status" value="1"/>
</dbReference>
<dbReference type="EMBL" id="JACXWD010000180">
    <property type="protein sequence ID" value="MBD3869725.1"/>
    <property type="molecule type" value="Genomic_DNA"/>
</dbReference>
<evidence type="ECO:0000259" key="2">
    <source>
        <dbReference type="Pfam" id="PF03372"/>
    </source>
</evidence>
<dbReference type="GO" id="GO:0005829">
    <property type="term" value="C:cytosol"/>
    <property type="evidence" value="ECO:0007669"/>
    <property type="project" value="TreeGrafter"/>
</dbReference>
<dbReference type="Pfam" id="PF17678">
    <property type="entry name" value="Glyco_hydro_92N"/>
    <property type="match status" value="1"/>
</dbReference>
<evidence type="ECO:0000313" key="5">
    <source>
        <dbReference type="Proteomes" id="UP000648239"/>
    </source>
</evidence>
<gene>
    <name evidence="4" type="ORF">IFK94_16520</name>
</gene>
<keyword evidence="4" id="KW-0540">Nuclease</keyword>
<keyword evidence="4" id="KW-0255">Endonuclease</keyword>
<evidence type="ECO:0000313" key="4">
    <source>
        <dbReference type="EMBL" id="MBD3869725.1"/>
    </source>
</evidence>
<dbReference type="GO" id="GO:0030246">
    <property type="term" value="F:carbohydrate binding"/>
    <property type="evidence" value="ECO:0007669"/>
    <property type="project" value="InterPro"/>
</dbReference>
<evidence type="ECO:0000259" key="3">
    <source>
        <dbReference type="Pfam" id="PF17678"/>
    </source>
</evidence>
<dbReference type="CDD" id="cd09083">
    <property type="entry name" value="EEP-1"/>
    <property type="match status" value="1"/>
</dbReference>
<accession>A0A8J6Y9D8</accession>
<feature type="domain" description="Endonuclease/exonuclease/phosphatase" evidence="2">
    <location>
        <begin position="35"/>
        <end position="280"/>
    </location>
</feature>
<organism evidence="4 5">
    <name type="scientific">Candidatus Polarisedimenticola svalbardensis</name>
    <dbReference type="NCBI Taxonomy" id="2886004"/>
    <lineage>
        <taxon>Bacteria</taxon>
        <taxon>Pseudomonadati</taxon>
        <taxon>Acidobacteriota</taxon>
        <taxon>Candidatus Polarisedimenticolia</taxon>
        <taxon>Candidatus Polarisedimenticolales</taxon>
        <taxon>Candidatus Polarisedimenticolaceae</taxon>
        <taxon>Candidatus Polarisedimenticola</taxon>
    </lineage>
</organism>
<dbReference type="Proteomes" id="UP000648239">
    <property type="component" value="Unassembled WGS sequence"/>
</dbReference>
<comment type="caution">
    <text evidence="4">The sequence shown here is derived from an EMBL/GenBank/DDBJ whole genome shotgun (WGS) entry which is preliminary data.</text>
</comment>
<dbReference type="InterPro" id="IPR005135">
    <property type="entry name" value="Endo/exonuclease/phosphatase"/>
</dbReference>